<sequence>MCGRTVRTPVGPALQQKSKKKQCRNNVPAPPQIAKKACLKGLETLSSARVKGCDKVSMSRVEPFGKVAERFASQQGTRFSVRSLVRFPQAFITRLFQTFQKVIPPSVDKIEPLSEVVLLQRDPTHFFHPLFKALLLQKGPTPFFIPPLLTSS</sequence>
<reference evidence="2 3" key="1">
    <citation type="journal article" date="2019" name="Sci. Rep.">
        <title>Orb-weaving spider Araneus ventricosus genome elucidates the spidroin gene catalogue.</title>
        <authorList>
            <person name="Kono N."/>
            <person name="Nakamura H."/>
            <person name="Ohtoshi R."/>
            <person name="Moran D.A.P."/>
            <person name="Shinohara A."/>
            <person name="Yoshida Y."/>
            <person name="Fujiwara M."/>
            <person name="Mori M."/>
            <person name="Tomita M."/>
            <person name="Arakawa K."/>
        </authorList>
    </citation>
    <scope>NUCLEOTIDE SEQUENCE [LARGE SCALE GENOMIC DNA]</scope>
</reference>
<dbReference type="Proteomes" id="UP000499080">
    <property type="component" value="Unassembled WGS sequence"/>
</dbReference>
<comment type="caution">
    <text evidence="2">The sequence shown here is derived from an EMBL/GenBank/DDBJ whole genome shotgun (WGS) entry which is preliminary data.</text>
</comment>
<keyword evidence="3" id="KW-1185">Reference proteome</keyword>
<evidence type="ECO:0000313" key="2">
    <source>
        <dbReference type="EMBL" id="GBN90618.1"/>
    </source>
</evidence>
<gene>
    <name evidence="2" type="ORF">AVEN_109470_1</name>
</gene>
<evidence type="ECO:0000256" key="1">
    <source>
        <dbReference type="SAM" id="MobiDB-lite"/>
    </source>
</evidence>
<evidence type="ECO:0000313" key="3">
    <source>
        <dbReference type="Proteomes" id="UP000499080"/>
    </source>
</evidence>
<dbReference type="AlphaFoldDB" id="A0A4Y2SQK9"/>
<name>A0A4Y2SQK9_ARAVE</name>
<dbReference type="EMBL" id="BGPR01023440">
    <property type="protein sequence ID" value="GBN90618.1"/>
    <property type="molecule type" value="Genomic_DNA"/>
</dbReference>
<accession>A0A4Y2SQK9</accession>
<protein>
    <submittedName>
        <fullName evidence="2">Uncharacterized protein</fullName>
    </submittedName>
</protein>
<feature type="region of interest" description="Disordered" evidence="1">
    <location>
        <begin position="1"/>
        <end position="27"/>
    </location>
</feature>
<organism evidence="2 3">
    <name type="scientific">Araneus ventricosus</name>
    <name type="common">Orbweaver spider</name>
    <name type="synonym">Epeira ventricosa</name>
    <dbReference type="NCBI Taxonomy" id="182803"/>
    <lineage>
        <taxon>Eukaryota</taxon>
        <taxon>Metazoa</taxon>
        <taxon>Ecdysozoa</taxon>
        <taxon>Arthropoda</taxon>
        <taxon>Chelicerata</taxon>
        <taxon>Arachnida</taxon>
        <taxon>Araneae</taxon>
        <taxon>Araneomorphae</taxon>
        <taxon>Entelegynae</taxon>
        <taxon>Araneoidea</taxon>
        <taxon>Araneidae</taxon>
        <taxon>Araneus</taxon>
    </lineage>
</organism>
<proteinExistence type="predicted"/>